<feature type="region of interest" description="Disordered" evidence="1">
    <location>
        <begin position="188"/>
        <end position="215"/>
    </location>
</feature>
<evidence type="ECO:0000313" key="3">
    <source>
        <dbReference type="Proteomes" id="UP001281761"/>
    </source>
</evidence>
<comment type="caution">
    <text evidence="2">The sequence shown here is derived from an EMBL/GenBank/DDBJ whole genome shotgun (WGS) entry which is preliminary data.</text>
</comment>
<reference evidence="2 3" key="1">
    <citation type="journal article" date="2022" name="bioRxiv">
        <title>Genomics of Preaxostyla Flagellates Illuminates Evolutionary Transitions and the Path Towards Mitochondrial Loss.</title>
        <authorList>
            <person name="Novak L.V.F."/>
            <person name="Treitli S.C."/>
            <person name="Pyrih J."/>
            <person name="Halakuc P."/>
            <person name="Pipaliya S.V."/>
            <person name="Vacek V."/>
            <person name="Brzon O."/>
            <person name="Soukal P."/>
            <person name="Eme L."/>
            <person name="Dacks J.B."/>
            <person name="Karnkowska A."/>
            <person name="Elias M."/>
            <person name="Hampl V."/>
        </authorList>
    </citation>
    <scope>NUCLEOTIDE SEQUENCE [LARGE SCALE GENOMIC DNA]</scope>
    <source>
        <strain evidence="2">NAU3</strain>
        <tissue evidence="2">Gut</tissue>
    </source>
</reference>
<keyword evidence="3" id="KW-1185">Reference proteome</keyword>
<sequence length="215" mass="24263">MKRLICFFNLTNHLLARVHHNLRWEHNPFRTLLDHPILLAHSLLWDDWNVEERTSSGFANEQTHPNNDSSRFEEWSVWEEGGQRRGYDVKEFGWDVDGGIIIIASFCTILRNKACCGVHSLIVPVFIKSDRSHCAGRRTLKPLTDPHSLADTQHSDSSFPFTPSTTIDSGWWMGSVVVSPQAALRGDSVMLNDDGRGGDSDHIDTAPTKEISLKS</sequence>
<proteinExistence type="predicted"/>
<name>A0ABQ9YIX8_9EUKA</name>
<dbReference type="Proteomes" id="UP001281761">
    <property type="component" value="Unassembled WGS sequence"/>
</dbReference>
<organism evidence="2 3">
    <name type="scientific">Blattamonas nauphoetae</name>
    <dbReference type="NCBI Taxonomy" id="2049346"/>
    <lineage>
        <taxon>Eukaryota</taxon>
        <taxon>Metamonada</taxon>
        <taxon>Preaxostyla</taxon>
        <taxon>Oxymonadida</taxon>
        <taxon>Blattamonas</taxon>
    </lineage>
</organism>
<feature type="compositionally biased region" description="Basic and acidic residues" evidence="1">
    <location>
        <begin position="193"/>
        <end position="204"/>
    </location>
</feature>
<accession>A0ABQ9YIX8</accession>
<evidence type="ECO:0000256" key="1">
    <source>
        <dbReference type="SAM" id="MobiDB-lite"/>
    </source>
</evidence>
<gene>
    <name evidence="2" type="ORF">BLNAU_1186</name>
</gene>
<dbReference type="EMBL" id="JARBJD010000005">
    <property type="protein sequence ID" value="KAK2963621.1"/>
    <property type="molecule type" value="Genomic_DNA"/>
</dbReference>
<protein>
    <submittedName>
        <fullName evidence="2">Uncharacterized protein</fullName>
    </submittedName>
</protein>
<evidence type="ECO:0000313" key="2">
    <source>
        <dbReference type="EMBL" id="KAK2963621.1"/>
    </source>
</evidence>